<evidence type="ECO:0000313" key="3">
    <source>
        <dbReference type="Proteomes" id="UP001221686"/>
    </source>
</evidence>
<comment type="caution">
    <text evidence="2">The sequence shown here is derived from an EMBL/GenBank/DDBJ whole genome shotgun (WGS) entry which is preliminary data.</text>
</comment>
<sequence>MSKEVKNAPEGRAGPSVYSDDQAGRTLVAAAPDLANSFARIFRVIAVNGSAQTRELRSCDGAFEKTPIDVRQRSYAWRNSGRARTMPNHFCPSSLHSPRDTVRAFIGAAQV</sequence>
<name>A0ABT5ECG1_9BACT</name>
<protein>
    <submittedName>
        <fullName evidence="2">Uncharacterized protein</fullName>
    </submittedName>
</protein>
<evidence type="ECO:0000313" key="2">
    <source>
        <dbReference type="EMBL" id="MDC0723546.1"/>
    </source>
</evidence>
<proteinExistence type="predicted"/>
<accession>A0ABT5ECG1</accession>
<organism evidence="2 3">
    <name type="scientific">Nannocystis bainbridge</name>
    <dbReference type="NCBI Taxonomy" id="2995303"/>
    <lineage>
        <taxon>Bacteria</taxon>
        <taxon>Pseudomonadati</taxon>
        <taxon>Myxococcota</taxon>
        <taxon>Polyangia</taxon>
        <taxon>Nannocystales</taxon>
        <taxon>Nannocystaceae</taxon>
        <taxon>Nannocystis</taxon>
    </lineage>
</organism>
<evidence type="ECO:0000256" key="1">
    <source>
        <dbReference type="SAM" id="MobiDB-lite"/>
    </source>
</evidence>
<gene>
    <name evidence="2" type="ORF">POL25_42080</name>
</gene>
<reference evidence="2 3" key="1">
    <citation type="submission" date="2022-11" db="EMBL/GenBank/DDBJ databases">
        <title>Minimal conservation of predation-associated metabolite biosynthetic gene clusters underscores biosynthetic potential of Myxococcota including descriptions for ten novel species: Archangium lansinium sp. nov., Myxococcus landrumus sp. nov., Nannocystis bai.</title>
        <authorList>
            <person name="Ahearne A."/>
            <person name="Stevens C."/>
            <person name="Dowd S."/>
        </authorList>
    </citation>
    <scope>NUCLEOTIDE SEQUENCE [LARGE SCALE GENOMIC DNA]</scope>
    <source>
        <strain evidence="2 3">BB15-2</strain>
    </source>
</reference>
<feature type="region of interest" description="Disordered" evidence="1">
    <location>
        <begin position="1"/>
        <end position="22"/>
    </location>
</feature>
<dbReference type="Proteomes" id="UP001221686">
    <property type="component" value="Unassembled WGS sequence"/>
</dbReference>
<dbReference type="EMBL" id="JAQNDL010000005">
    <property type="protein sequence ID" value="MDC0723546.1"/>
    <property type="molecule type" value="Genomic_DNA"/>
</dbReference>
<dbReference type="RefSeq" id="WP_272092090.1">
    <property type="nucleotide sequence ID" value="NZ_JAQNDL010000005.1"/>
</dbReference>
<keyword evidence="3" id="KW-1185">Reference proteome</keyword>